<dbReference type="GO" id="GO:0006099">
    <property type="term" value="P:tricarboxylic acid cycle"/>
    <property type="evidence" value="ECO:0007669"/>
    <property type="project" value="UniProtKB-UniPathway"/>
</dbReference>
<accession>A0A0K1JKR3</accession>
<dbReference type="Pfam" id="PF00285">
    <property type="entry name" value="Citrate_synt"/>
    <property type="match status" value="1"/>
</dbReference>
<proteinExistence type="inferred from homology"/>
<dbReference type="SUPFAM" id="SSF48256">
    <property type="entry name" value="Citrate synthase"/>
    <property type="match status" value="1"/>
</dbReference>
<dbReference type="AlphaFoldDB" id="A0A0K1JKR3"/>
<dbReference type="InterPro" id="IPR002020">
    <property type="entry name" value="Citrate_synthase"/>
</dbReference>
<evidence type="ECO:0000313" key="6">
    <source>
        <dbReference type="EMBL" id="AKU17183.1"/>
    </source>
</evidence>
<dbReference type="InterPro" id="IPR016143">
    <property type="entry name" value="Citrate_synth-like_sm_a-sub"/>
</dbReference>
<keyword evidence="4 5" id="KW-0808">Transferase</keyword>
<dbReference type="RefSeq" id="WP_052593399.1">
    <property type="nucleotide sequence ID" value="NZ_CP011112.1"/>
</dbReference>
<protein>
    <recommendedName>
        <fullName evidence="3">citrate synthase (unknown stereospecificity)</fullName>
        <ecNumber evidence="3">2.3.3.16</ecNumber>
    </recommendedName>
</protein>
<organism evidence="6 7">
    <name type="scientific">Luteipulveratus mongoliensis</name>
    <dbReference type="NCBI Taxonomy" id="571913"/>
    <lineage>
        <taxon>Bacteria</taxon>
        <taxon>Bacillati</taxon>
        <taxon>Actinomycetota</taxon>
        <taxon>Actinomycetes</taxon>
        <taxon>Micrococcales</taxon>
        <taxon>Dermacoccaceae</taxon>
        <taxon>Luteipulveratus</taxon>
    </lineage>
</organism>
<dbReference type="InterPro" id="IPR016142">
    <property type="entry name" value="Citrate_synth-like_lrg_a-sub"/>
</dbReference>
<dbReference type="InterPro" id="IPR036969">
    <property type="entry name" value="Citrate_synthase_sf"/>
</dbReference>
<dbReference type="PROSITE" id="PS00480">
    <property type="entry name" value="CITRATE_SYNTHASE"/>
    <property type="match status" value="1"/>
</dbReference>
<dbReference type="Proteomes" id="UP000066480">
    <property type="component" value="Chromosome"/>
</dbReference>
<evidence type="ECO:0000256" key="1">
    <source>
        <dbReference type="ARBA" id="ARBA00005163"/>
    </source>
</evidence>
<dbReference type="KEGG" id="lmoi:VV02_17175"/>
<sequence length="399" mass="41615">MTGSELISAAAAADLLGVRRQTLYAYVSRGVLARVPGTDSNGHRVSMFDRAAVQALVERHRRPRSGVFELHIDTAVTDLDPAGRLLYRGRDACDLATTHSFEDVAEILWQSGLSGPWPTTADGIAPRVAQVCPESTSPAGRVRVALALLAADEDDDGRGAPLPDQVCAAARTAILAAANSLTSGATPAPEQSVAEIVATALVPDPKPEDVTLINAALVLLADHELATSTVAARAAASTHAGPYVTLLTGAAAMGGQLHGRAAAQAVPLVEATLEVGAAAALDQCDGVPPGFGHTVYTDADPRADCLFDLLGQVRPDLTEPIDDLCLQVRRRHSLAPNVDLAMAALTIGLPLRLGGAEAIFVLARLAGMTAHALEELQHRLRFRPRAVYTGPAEQPSHGD</sequence>
<dbReference type="EC" id="2.3.3.16" evidence="3"/>
<evidence type="ECO:0000256" key="3">
    <source>
        <dbReference type="ARBA" id="ARBA00012972"/>
    </source>
</evidence>
<dbReference type="InterPro" id="IPR019810">
    <property type="entry name" value="Citrate_synthase_AS"/>
</dbReference>
<dbReference type="EMBL" id="CP011112">
    <property type="protein sequence ID" value="AKU17183.1"/>
    <property type="molecule type" value="Genomic_DNA"/>
</dbReference>
<dbReference type="GO" id="GO:0036440">
    <property type="term" value="F:citrate synthase activity"/>
    <property type="evidence" value="ECO:0007669"/>
    <property type="project" value="UniProtKB-EC"/>
</dbReference>
<dbReference type="GO" id="GO:0005975">
    <property type="term" value="P:carbohydrate metabolic process"/>
    <property type="evidence" value="ECO:0007669"/>
    <property type="project" value="TreeGrafter"/>
</dbReference>
<dbReference type="UniPathway" id="UPA00223"/>
<name>A0A0K1JKR3_9MICO</name>
<gene>
    <name evidence="6" type="ORF">VV02_17175</name>
</gene>
<dbReference type="Gene3D" id="1.10.230.10">
    <property type="entry name" value="Cytochrome P450-Terp, domain 2"/>
    <property type="match status" value="1"/>
</dbReference>
<evidence type="ECO:0000256" key="2">
    <source>
        <dbReference type="ARBA" id="ARBA00010566"/>
    </source>
</evidence>
<evidence type="ECO:0000256" key="4">
    <source>
        <dbReference type="ARBA" id="ARBA00022679"/>
    </source>
</evidence>
<dbReference type="PANTHER" id="PTHR11739">
    <property type="entry name" value="CITRATE SYNTHASE"/>
    <property type="match status" value="1"/>
</dbReference>
<dbReference type="PANTHER" id="PTHR11739:SF4">
    <property type="entry name" value="CITRATE SYNTHASE, PEROXISOMAL"/>
    <property type="match status" value="1"/>
</dbReference>
<comment type="pathway">
    <text evidence="1">Carbohydrate metabolism; tricarboxylic acid cycle.</text>
</comment>
<dbReference type="Gene3D" id="1.10.580.10">
    <property type="entry name" value="Citrate Synthase, domain 1"/>
    <property type="match status" value="1"/>
</dbReference>
<dbReference type="GO" id="GO:0005829">
    <property type="term" value="C:cytosol"/>
    <property type="evidence" value="ECO:0007669"/>
    <property type="project" value="TreeGrafter"/>
</dbReference>
<evidence type="ECO:0000313" key="7">
    <source>
        <dbReference type="Proteomes" id="UP000066480"/>
    </source>
</evidence>
<comment type="similarity">
    <text evidence="2 5">Belongs to the citrate synthase family.</text>
</comment>
<dbReference type="STRING" id="571913.VV02_17175"/>
<keyword evidence="7" id="KW-1185">Reference proteome</keyword>
<evidence type="ECO:0000256" key="5">
    <source>
        <dbReference type="RuleBase" id="RU003406"/>
    </source>
</evidence>
<reference evidence="6 7" key="1">
    <citation type="submission" date="2015-03" db="EMBL/GenBank/DDBJ databases">
        <title>Luteipulveratus halotolerans sp. nov., a novel actinobacterium (Dermacoccaceae) from Sarawak, Malaysia.</title>
        <authorList>
            <person name="Juboi H."/>
            <person name="Basik A."/>
            <person name="Shamsul S.S."/>
            <person name="Arnold P."/>
            <person name="Schmitt E.K."/>
            <person name="Sanglier J.-J."/>
            <person name="Yeo T."/>
        </authorList>
    </citation>
    <scope>NUCLEOTIDE SEQUENCE [LARGE SCALE GENOMIC DNA]</scope>
    <source>
        <strain evidence="6 7">MN07-A0370</strain>
    </source>
</reference>